<feature type="transmembrane region" description="Helical" evidence="12">
    <location>
        <begin position="112"/>
        <end position="133"/>
    </location>
</feature>
<dbReference type="PROSITE" id="PS51103">
    <property type="entry name" value="PTS_EIIC_TYPE_1"/>
    <property type="match status" value="1"/>
</dbReference>
<evidence type="ECO:0000256" key="2">
    <source>
        <dbReference type="ARBA" id="ARBA00022448"/>
    </source>
</evidence>
<dbReference type="InterPro" id="IPR001996">
    <property type="entry name" value="PTS_IIB_1"/>
</dbReference>
<dbReference type="InterPro" id="IPR050558">
    <property type="entry name" value="PTS_Sugar-Specific_Components"/>
</dbReference>
<feature type="domain" description="PTS EIIA type-1" evidence="13">
    <location>
        <begin position="541"/>
        <end position="646"/>
    </location>
</feature>
<feature type="transmembrane region" description="Helical" evidence="12">
    <location>
        <begin position="393"/>
        <end position="414"/>
    </location>
</feature>
<dbReference type="CDD" id="cd00212">
    <property type="entry name" value="PTS_IIB_glc"/>
    <property type="match status" value="1"/>
</dbReference>
<protein>
    <submittedName>
        <fullName evidence="16">Sucrose-specific PTS permease, enzyme II</fullName>
    </submittedName>
</protein>
<evidence type="ECO:0000259" key="14">
    <source>
        <dbReference type="PROSITE" id="PS51098"/>
    </source>
</evidence>
<evidence type="ECO:0000259" key="13">
    <source>
        <dbReference type="PROSITE" id="PS51093"/>
    </source>
</evidence>
<keyword evidence="3" id="KW-1003">Cell membrane</keyword>
<evidence type="ECO:0000256" key="10">
    <source>
        <dbReference type="ARBA" id="ARBA00023136"/>
    </source>
</evidence>
<dbReference type="InterPro" id="IPR013013">
    <property type="entry name" value="PTS_EIIC_1"/>
</dbReference>
<dbReference type="NCBIfam" id="TIGR00830">
    <property type="entry name" value="PTBA"/>
    <property type="match status" value="1"/>
</dbReference>
<organism evidence="16 17">
    <name type="scientific">Saccharibacillus endophyticus</name>
    <dbReference type="NCBI Taxonomy" id="2060666"/>
    <lineage>
        <taxon>Bacteria</taxon>
        <taxon>Bacillati</taxon>
        <taxon>Bacillota</taxon>
        <taxon>Bacilli</taxon>
        <taxon>Bacillales</taxon>
        <taxon>Paenibacillaceae</taxon>
        <taxon>Saccharibacillus</taxon>
    </lineage>
</organism>
<evidence type="ECO:0000256" key="5">
    <source>
        <dbReference type="ARBA" id="ARBA00022679"/>
    </source>
</evidence>
<feature type="active site" description="Phosphocysteine intermediate; for EIIB activity" evidence="11">
    <location>
        <position position="27"/>
    </location>
</feature>
<evidence type="ECO:0000256" key="7">
    <source>
        <dbReference type="ARBA" id="ARBA00022692"/>
    </source>
</evidence>
<evidence type="ECO:0000256" key="12">
    <source>
        <dbReference type="SAM" id="Phobius"/>
    </source>
</evidence>
<evidence type="ECO:0000259" key="15">
    <source>
        <dbReference type="PROSITE" id="PS51103"/>
    </source>
</evidence>
<evidence type="ECO:0000256" key="3">
    <source>
        <dbReference type="ARBA" id="ARBA00022475"/>
    </source>
</evidence>
<feature type="transmembrane region" description="Helical" evidence="12">
    <location>
        <begin position="212"/>
        <end position="234"/>
    </location>
</feature>
<keyword evidence="5" id="KW-0808">Transferase</keyword>
<keyword evidence="17" id="KW-1185">Reference proteome</keyword>
<dbReference type="Gene3D" id="2.70.70.10">
    <property type="entry name" value="Glucose Permease (Domain IIA)"/>
    <property type="match status" value="1"/>
</dbReference>
<proteinExistence type="predicted"/>
<dbReference type="Pfam" id="PF00358">
    <property type="entry name" value="PTS_EIIA_1"/>
    <property type="match status" value="1"/>
</dbReference>
<keyword evidence="10 12" id="KW-0472">Membrane</keyword>
<evidence type="ECO:0000256" key="8">
    <source>
        <dbReference type="ARBA" id="ARBA00022777"/>
    </source>
</evidence>
<keyword evidence="7 12" id="KW-0812">Transmembrane</keyword>
<evidence type="ECO:0000256" key="6">
    <source>
        <dbReference type="ARBA" id="ARBA00022683"/>
    </source>
</evidence>
<dbReference type="Proteomes" id="UP000605427">
    <property type="component" value="Unassembled WGS sequence"/>
</dbReference>
<dbReference type="SUPFAM" id="SSF55604">
    <property type="entry name" value="Glucose permease domain IIB"/>
    <property type="match status" value="1"/>
</dbReference>
<feature type="domain" description="PTS EIIC type-1" evidence="15">
    <location>
        <begin position="120"/>
        <end position="471"/>
    </location>
</feature>
<dbReference type="Pfam" id="PF02378">
    <property type="entry name" value="PTS_EIIC"/>
    <property type="match status" value="1"/>
</dbReference>
<dbReference type="Gene3D" id="3.30.1360.60">
    <property type="entry name" value="Glucose permease domain IIB"/>
    <property type="match status" value="1"/>
</dbReference>
<keyword evidence="4" id="KW-0762">Sugar transport</keyword>
<keyword evidence="2" id="KW-0813">Transport</keyword>
<dbReference type="SUPFAM" id="SSF51261">
    <property type="entry name" value="Duplicated hybrid motif"/>
    <property type="match status" value="1"/>
</dbReference>
<dbReference type="PANTHER" id="PTHR30175:SF7">
    <property type="entry name" value="NEGATIVE REGULATOR OF SACY ACTIVITY"/>
    <property type="match status" value="1"/>
</dbReference>
<name>A0ABQ2A5I2_9BACL</name>
<dbReference type="InterPro" id="IPR018113">
    <property type="entry name" value="PTrfase_EIIB_Cys"/>
</dbReference>
<dbReference type="InterPro" id="IPR001127">
    <property type="entry name" value="PTS_EIIA_1_perm"/>
</dbReference>
<feature type="transmembrane region" description="Helical" evidence="12">
    <location>
        <begin position="368"/>
        <end position="386"/>
    </location>
</feature>
<keyword evidence="8" id="KW-0418">Kinase</keyword>
<feature type="transmembrane region" description="Helical" evidence="12">
    <location>
        <begin position="153"/>
        <end position="173"/>
    </location>
</feature>
<dbReference type="EMBL" id="BMDD01000005">
    <property type="protein sequence ID" value="GGH85323.1"/>
    <property type="molecule type" value="Genomic_DNA"/>
</dbReference>
<evidence type="ECO:0000313" key="17">
    <source>
        <dbReference type="Proteomes" id="UP000605427"/>
    </source>
</evidence>
<evidence type="ECO:0000313" key="16">
    <source>
        <dbReference type="EMBL" id="GGH85323.1"/>
    </source>
</evidence>
<dbReference type="PROSITE" id="PS01035">
    <property type="entry name" value="PTS_EIIB_TYPE_1_CYS"/>
    <property type="match status" value="1"/>
</dbReference>
<dbReference type="NCBIfam" id="TIGR01996">
    <property type="entry name" value="PTS-II-BC-sucr"/>
    <property type="match status" value="1"/>
</dbReference>
<sequence length="680" mass="71746">MSENRDIALEVVEAIGGKENIASFAHCATRLRIMVRDQNKVDQARIENTDKVKGAFFNSGQYQIIFGTGTVNRIFEEVEKLGIESTSKEEIKSEGKKQGNAFQRAIRTFGDVFVPIIPVLVATGLFMGLRGLLTQELVLSWFGATPDSIPPNFLLFTQVLTDTAFAFLPALVAWSAFRVFGGSPVLGIVLGLMLVNPALPNAYAVADGSAEALTMFGFIPVVGYQGSVLPAFFVGLLGAKFEKFLRKRVPEALDLILTPFITLLVMITLGLFAIGPVFHSLENVVLHGTTFLLDLPFGIAGLLIGFFHQIVVVTGVHHIFNFLEIQLLEQTGSNPFNAIITCAMAAQGAACLAVGLKTKNAKLKALALPSSFSAFLGITEPAIFGVNLRYMKTFVMGLIGGAAGGFLASFLHLAGTGMAVTVIPGSLLYLNNQLPLYILCNLVGAAVAFALTWLFGYKDEQVLAVDGNESSVSKNEPVVPSASAAKASNSAAVSSATDSAAAANRAGSNIEEVKATDTQPVMLHVKAPVTGRALPLSEVPDPAFSGGHMGSGIAIEPSEGRVFAPFDCTVAHVMDKSKHAVILEHDNGAQLLIHVGINTVSLKGEGFTTHVKSGDRVSEGQLLLEFDLNVIQAAGLSSITPILVPDGIDAVLDVQPQVEGAVTAGEQSVLGVQVSASQSA</sequence>
<keyword evidence="6" id="KW-0598">Phosphotransferase system</keyword>
<feature type="transmembrane region" description="Helical" evidence="12">
    <location>
        <begin position="185"/>
        <end position="206"/>
    </location>
</feature>
<feature type="transmembrane region" description="Helical" evidence="12">
    <location>
        <begin position="335"/>
        <end position="356"/>
    </location>
</feature>
<evidence type="ECO:0000256" key="4">
    <source>
        <dbReference type="ARBA" id="ARBA00022597"/>
    </source>
</evidence>
<feature type="domain" description="PTS EIIB type-1" evidence="14">
    <location>
        <begin position="5"/>
        <end position="88"/>
    </location>
</feature>
<reference evidence="17" key="1">
    <citation type="journal article" date="2019" name="Int. J. Syst. Evol. Microbiol.">
        <title>The Global Catalogue of Microorganisms (GCM) 10K type strain sequencing project: providing services to taxonomists for standard genome sequencing and annotation.</title>
        <authorList>
            <consortium name="The Broad Institute Genomics Platform"/>
            <consortium name="The Broad Institute Genome Sequencing Center for Infectious Disease"/>
            <person name="Wu L."/>
            <person name="Ma J."/>
        </authorList>
    </citation>
    <scope>NUCLEOTIDE SEQUENCE [LARGE SCALE GENOMIC DNA]</scope>
    <source>
        <strain evidence="17">CCM 8702</strain>
    </source>
</reference>
<keyword evidence="9 12" id="KW-1133">Transmembrane helix</keyword>
<dbReference type="PANTHER" id="PTHR30175">
    <property type="entry name" value="PHOSPHOTRANSFERASE SYSTEM TRANSPORT PROTEIN"/>
    <property type="match status" value="1"/>
</dbReference>
<accession>A0ABQ2A5I2</accession>
<comment type="subcellular location">
    <subcellularLocation>
        <location evidence="1">Cell membrane</location>
        <topology evidence="1">Multi-pass membrane protein</topology>
    </subcellularLocation>
</comment>
<dbReference type="PROSITE" id="PS51093">
    <property type="entry name" value="PTS_EIIA_TYPE_1"/>
    <property type="match status" value="1"/>
</dbReference>
<comment type="caution">
    <text evidence="16">The sequence shown here is derived from an EMBL/GenBank/DDBJ whole genome shotgun (WGS) entry which is preliminary data.</text>
</comment>
<feature type="transmembrane region" description="Helical" evidence="12">
    <location>
        <begin position="298"/>
        <end position="323"/>
    </location>
</feature>
<dbReference type="PROSITE" id="PS51098">
    <property type="entry name" value="PTS_EIIB_TYPE_1"/>
    <property type="match status" value="1"/>
</dbReference>
<dbReference type="Pfam" id="PF00367">
    <property type="entry name" value="PTS_EIIB"/>
    <property type="match status" value="1"/>
</dbReference>
<dbReference type="RefSeq" id="WP_172241983.1">
    <property type="nucleotide sequence ID" value="NZ_BMDD01000005.1"/>
</dbReference>
<dbReference type="PROSITE" id="PS00371">
    <property type="entry name" value="PTS_EIIA_TYPE_1_HIS"/>
    <property type="match status" value="1"/>
</dbReference>
<feature type="transmembrane region" description="Helical" evidence="12">
    <location>
        <begin position="434"/>
        <end position="455"/>
    </location>
</feature>
<dbReference type="InterPro" id="IPR003352">
    <property type="entry name" value="PTS_EIIC"/>
</dbReference>
<dbReference type="InterPro" id="IPR010973">
    <property type="entry name" value="PTS_IIBC_sucr"/>
</dbReference>
<feature type="transmembrane region" description="Helical" evidence="12">
    <location>
        <begin position="255"/>
        <end position="278"/>
    </location>
</feature>
<evidence type="ECO:0000256" key="9">
    <source>
        <dbReference type="ARBA" id="ARBA00022989"/>
    </source>
</evidence>
<evidence type="ECO:0000256" key="11">
    <source>
        <dbReference type="PROSITE-ProRule" id="PRU00421"/>
    </source>
</evidence>
<evidence type="ECO:0000256" key="1">
    <source>
        <dbReference type="ARBA" id="ARBA00004651"/>
    </source>
</evidence>
<gene>
    <name evidence="16" type="primary">scrA</name>
    <name evidence="16" type="ORF">GCM10007362_42490</name>
</gene>
<dbReference type="InterPro" id="IPR011055">
    <property type="entry name" value="Dup_hybrid_motif"/>
</dbReference>
<dbReference type="InterPro" id="IPR036878">
    <property type="entry name" value="Glu_permease_IIB"/>
</dbReference>